<keyword evidence="3 8" id="KW-0812">Transmembrane</keyword>
<feature type="transmembrane region" description="Helical" evidence="8">
    <location>
        <begin position="126"/>
        <end position="147"/>
    </location>
</feature>
<proteinExistence type="inferred from homology"/>
<evidence type="ECO:0000256" key="6">
    <source>
        <dbReference type="ARBA" id="ARBA00022989"/>
    </source>
</evidence>
<dbReference type="AlphaFoldDB" id="A0A252F4E3"/>
<keyword evidence="7 8" id="KW-0472">Membrane</keyword>
<comment type="subcellular location">
    <subcellularLocation>
        <location evidence="8">Cell membrane</location>
        <topology evidence="8">Multi-pass membrane protein</topology>
    </subcellularLocation>
    <subcellularLocation>
        <location evidence="1">Endomembrane system</location>
        <topology evidence="1">Multi-pass membrane protein</topology>
    </subcellularLocation>
</comment>
<comment type="function">
    <text evidence="8">Part of a membrane-bound complex that couples electron transfer with translocation of ions across the membrane.</text>
</comment>
<dbReference type="HAMAP" id="MF_00478">
    <property type="entry name" value="RsxE_RnfE"/>
    <property type="match status" value="1"/>
</dbReference>
<evidence type="ECO:0000313" key="9">
    <source>
        <dbReference type="EMBL" id="OUM20653.1"/>
    </source>
</evidence>
<dbReference type="PANTHER" id="PTHR30586:SF0">
    <property type="entry name" value="ION-TRANSLOCATING OXIDOREDUCTASE COMPLEX SUBUNIT E"/>
    <property type="match status" value="1"/>
</dbReference>
<keyword evidence="6 8" id="KW-1133">Transmembrane helix</keyword>
<organism evidence="9 10">
    <name type="scientific">Butyricicoccus porcorum</name>
    <dbReference type="NCBI Taxonomy" id="1945634"/>
    <lineage>
        <taxon>Bacteria</taxon>
        <taxon>Bacillati</taxon>
        <taxon>Bacillota</taxon>
        <taxon>Clostridia</taxon>
        <taxon>Eubacteriales</taxon>
        <taxon>Butyricicoccaceae</taxon>
        <taxon>Butyricicoccus</taxon>
    </lineage>
</organism>
<evidence type="ECO:0000313" key="10">
    <source>
        <dbReference type="Proteomes" id="UP000194903"/>
    </source>
</evidence>
<dbReference type="EC" id="7.-.-.-" evidence="8"/>
<evidence type="ECO:0000256" key="3">
    <source>
        <dbReference type="ARBA" id="ARBA00022692"/>
    </source>
</evidence>
<evidence type="ECO:0000256" key="4">
    <source>
        <dbReference type="ARBA" id="ARBA00022967"/>
    </source>
</evidence>
<evidence type="ECO:0000256" key="7">
    <source>
        <dbReference type="ARBA" id="ARBA00023136"/>
    </source>
</evidence>
<reference evidence="9 10" key="1">
    <citation type="submission" date="2017-05" db="EMBL/GenBank/DDBJ databases">
        <title>Butyricicoccus porcorum sp. nov. a butyrate-producing bacterium from the swine intestinal tract.</title>
        <authorList>
            <person name="Trachsel J."/>
            <person name="Humphrey S."/>
            <person name="Allen H.K."/>
        </authorList>
    </citation>
    <scope>NUCLEOTIDE SEQUENCE [LARGE SCALE GENOMIC DNA]</scope>
    <source>
        <strain evidence="9">BB10</strain>
    </source>
</reference>
<name>A0A252F4E3_9FIRM</name>
<keyword evidence="2 8" id="KW-0813">Transport</keyword>
<accession>A0A252F4E3</accession>
<feature type="transmembrane region" description="Helical" evidence="8">
    <location>
        <begin position="167"/>
        <end position="188"/>
    </location>
</feature>
<dbReference type="PANTHER" id="PTHR30586">
    <property type="entry name" value="ELECTRON TRANSPORT COMPLEX PROTEIN RNFE"/>
    <property type="match status" value="1"/>
</dbReference>
<evidence type="ECO:0000256" key="5">
    <source>
        <dbReference type="ARBA" id="ARBA00022982"/>
    </source>
</evidence>
<evidence type="ECO:0000256" key="1">
    <source>
        <dbReference type="ARBA" id="ARBA00004127"/>
    </source>
</evidence>
<dbReference type="GO" id="GO:0012505">
    <property type="term" value="C:endomembrane system"/>
    <property type="evidence" value="ECO:0007669"/>
    <property type="project" value="UniProtKB-SubCell"/>
</dbReference>
<dbReference type="OrthoDB" id="9790976at2"/>
<dbReference type="Pfam" id="PF02508">
    <property type="entry name" value="Rnf-Nqr"/>
    <property type="match status" value="1"/>
</dbReference>
<evidence type="ECO:0000256" key="8">
    <source>
        <dbReference type="HAMAP-Rule" id="MF_00478"/>
    </source>
</evidence>
<comment type="subunit">
    <text evidence="8">The complex is composed of six subunits: RnfA, RnfB, RnfC, RnfD, RnfE and RnfG.</text>
</comment>
<protein>
    <recommendedName>
        <fullName evidence="8">Ion-translocating oxidoreductase complex subunit E</fullName>
        <ecNumber evidence="8">7.-.-.-</ecNumber>
    </recommendedName>
    <alternativeName>
        <fullName evidence="8">Rnf electron transport complex subunit E</fullName>
    </alternativeName>
</protein>
<feature type="transmembrane region" description="Helical" evidence="8">
    <location>
        <begin position="38"/>
        <end position="58"/>
    </location>
</feature>
<evidence type="ECO:0000256" key="2">
    <source>
        <dbReference type="ARBA" id="ARBA00022448"/>
    </source>
</evidence>
<dbReference type="Proteomes" id="UP000194903">
    <property type="component" value="Unassembled WGS sequence"/>
</dbReference>
<dbReference type="NCBIfam" id="NF009070">
    <property type="entry name" value="PRK12405.1"/>
    <property type="match status" value="1"/>
</dbReference>
<feature type="transmembrane region" description="Helical" evidence="8">
    <location>
        <begin position="96"/>
        <end position="114"/>
    </location>
</feature>
<dbReference type="PIRSF" id="PIRSF006102">
    <property type="entry name" value="NQR_DE"/>
    <property type="match status" value="1"/>
</dbReference>
<keyword evidence="4 8" id="KW-1278">Translocase</keyword>
<feature type="transmembrane region" description="Helical" evidence="8">
    <location>
        <begin position="70"/>
        <end position="90"/>
    </location>
</feature>
<dbReference type="InterPro" id="IPR010968">
    <property type="entry name" value="RnfE"/>
</dbReference>
<dbReference type="GO" id="GO:0022900">
    <property type="term" value="P:electron transport chain"/>
    <property type="evidence" value="ECO:0007669"/>
    <property type="project" value="UniProtKB-UniRule"/>
</dbReference>
<comment type="caution">
    <text evidence="9">The sequence shown here is derived from an EMBL/GenBank/DDBJ whole genome shotgun (WGS) entry which is preliminary data.</text>
</comment>
<dbReference type="EMBL" id="NHOC01000005">
    <property type="protein sequence ID" value="OUM20653.1"/>
    <property type="molecule type" value="Genomic_DNA"/>
</dbReference>
<sequence>MSFGKNLKEGLFTNNPVLVQLIGMCPTLATTTSVVNGVGMGLSATAVLICSNIVISLLRKFIPNKVRIAAYITVIAGFVTMIDLLLQAFIPSLSASLGLFIPLIVVNCIILGRAEAFASKNSVGASAVDGLVMGLGFTFALVIMSVVRELLGAGTIGGGLITVFSQPATIMILPAGGFLTLGFVIAVMQKLLKKGE</sequence>
<dbReference type="RefSeq" id="WP_087019326.1">
    <property type="nucleotide sequence ID" value="NZ_CP178353.1"/>
</dbReference>
<comment type="similarity">
    <text evidence="8">Belongs to the NqrDE/RnfAE family.</text>
</comment>
<dbReference type="InterPro" id="IPR003667">
    <property type="entry name" value="NqrDE/RnfAE"/>
</dbReference>
<gene>
    <name evidence="8" type="primary">rnfE</name>
    <name evidence="9" type="ORF">CBW42_07450</name>
</gene>
<keyword evidence="5 8" id="KW-0249">Electron transport</keyword>
<keyword evidence="10" id="KW-1185">Reference proteome</keyword>
<dbReference type="GO" id="GO:0005886">
    <property type="term" value="C:plasma membrane"/>
    <property type="evidence" value="ECO:0007669"/>
    <property type="project" value="UniProtKB-SubCell"/>
</dbReference>
<keyword evidence="8" id="KW-1003">Cell membrane</keyword>
<dbReference type="NCBIfam" id="TIGR01948">
    <property type="entry name" value="rnfE"/>
    <property type="match status" value="1"/>
</dbReference>